<dbReference type="SMART" id="SM00356">
    <property type="entry name" value="ZnF_C3H1"/>
    <property type="match status" value="1"/>
</dbReference>
<evidence type="ECO:0000256" key="3">
    <source>
        <dbReference type="ARBA" id="ARBA00022833"/>
    </source>
</evidence>
<feature type="zinc finger region" description="C3H1-type" evidence="7">
    <location>
        <begin position="299"/>
        <end position="327"/>
    </location>
</feature>
<feature type="compositionally biased region" description="Polar residues" evidence="9">
    <location>
        <begin position="451"/>
        <end position="463"/>
    </location>
</feature>
<feature type="domain" description="C3H1-type" evidence="11">
    <location>
        <begin position="299"/>
        <end position="327"/>
    </location>
</feature>
<dbReference type="OrthoDB" id="443401at2759"/>
<dbReference type="InterPro" id="IPR002483">
    <property type="entry name" value="PWI_dom"/>
</dbReference>
<evidence type="ECO:0000259" key="10">
    <source>
        <dbReference type="PROSITE" id="PS50102"/>
    </source>
</evidence>
<feature type="region of interest" description="Disordered" evidence="9">
    <location>
        <begin position="600"/>
        <end position="633"/>
    </location>
</feature>
<dbReference type="InterPro" id="IPR000571">
    <property type="entry name" value="Znf_CCCH"/>
</dbReference>
<dbReference type="SUPFAM" id="SSF90229">
    <property type="entry name" value="CCCH zinc finger"/>
    <property type="match status" value="1"/>
</dbReference>
<dbReference type="PROSITE" id="PS50103">
    <property type="entry name" value="ZF_C3H1"/>
    <property type="match status" value="1"/>
</dbReference>
<accession>A0A2A2K7E3</accession>
<dbReference type="SUPFAM" id="SSF54928">
    <property type="entry name" value="RNA-binding domain, RBD"/>
    <property type="match status" value="2"/>
</dbReference>
<comment type="function">
    <text evidence="5">May be involved in the turnover of nuclear polyadenylated (pA+) RNA.</text>
</comment>
<evidence type="ECO:0000313" key="12">
    <source>
        <dbReference type="EMBL" id="PAV69815.1"/>
    </source>
</evidence>
<keyword evidence="13" id="KW-1185">Reference proteome</keyword>
<proteinExistence type="predicted"/>
<feature type="region of interest" description="Disordered" evidence="9">
    <location>
        <begin position="80"/>
        <end position="319"/>
    </location>
</feature>
<dbReference type="GO" id="GO:0005634">
    <property type="term" value="C:nucleus"/>
    <property type="evidence" value="ECO:0007669"/>
    <property type="project" value="TreeGrafter"/>
</dbReference>
<feature type="compositionally biased region" description="Polar residues" evidence="9">
    <location>
        <begin position="154"/>
        <end position="164"/>
    </location>
</feature>
<evidence type="ECO:0000256" key="5">
    <source>
        <dbReference type="ARBA" id="ARBA00043866"/>
    </source>
</evidence>
<comment type="caution">
    <text evidence="12">The sequence shown here is derived from an EMBL/GenBank/DDBJ whole genome shotgun (WGS) entry which is preliminary data.</text>
</comment>
<keyword evidence="3 7" id="KW-0862">Zinc</keyword>
<keyword evidence="8" id="KW-0175">Coiled coil</keyword>
<dbReference type="InterPro" id="IPR035979">
    <property type="entry name" value="RBD_domain_sf"/>
</dbReference>
<dbReference type="SMART" id="SM00360">
    <property type="entry name" value="RRM"/>
    <property type="match status" value="2"/>
</dbReference>
<feature type="region of interest" description="Disordered" evidence="9">
    <location>
        <begin position="439"/>
        <end position="496"/>
    </location>
</feature>
<dbReference type="STRING" id="2018661.A0A2A2K7E3"/>
<dbReference type="InterPro" id="IPR045137">
    <property type="entry name" value="RBM26/27"/>
</dbReference>
<dbReference type="CDD" id="cd12257">
    <property type="entry name" value="RRM1_RBM26_like"/>
    <property type="match status" value="1"/>
</dbReference>
<evidence type="ECO:0000256" key="7">
    <source>
        <dbReference type="PROSITE-ProRule" id="PRU00723"/>
    </source>
</evidence>
<dbReference type="Proteomes" id="UP000218231">
    <property type="component" value="Unassembled WGS sequence"/>
</dbReference>
<keyword evidence="1 7" id="KW-0479">Metal-binding</keyword>
<dbReference type="FunFam" id="3.30.70.330:FF:000208">
    <property type="entry name" value="RNA-binding protein 27 isoform X2"/>
    <property type="match status" value="1"/>
</dbReference>
<reference evidence="12 13" key="1">
    <citation type="journal article" date="2017" name="Curr. Biol.">
        <title>Genome architecture and evolution of a unichromosomal asexual nematode.</title>
        <authorList>
            <person name="Fradin H."/>
            <person name="Zegar C."/>
            <person name="Gutwein M."/>
            <person name="Lucas J."/>
            <person name="Kovtun M."/>
            <person name="Corcoran D."/>
            <person name="Baugh L.R."/>
            <person name="Kiontke K."/>
            <person name="Gunsalus K."/>
            <person name="Fitch D.H."/>
            <person name="Piano F."/>
        </authorList>
    </citation>
    <scope>NUCLEOTIDE SEQUENCE [LARGE SCALE GENOMIC DNA]</scope>
    <source>
        <strain evidence="12">PF1309</strain>
    </source>
</reference>
<feature type="compositionally biased region" description="Basic residues" evidence="9">
    <location>
        <begin position="279"/>
        <end position="305"/>
    </location>
</feature>
<dbReference type="InterPro" id="IPR036855">
    <property type="entry name" value="Znf_CCCH_sf"/>
</dbReference>
<protein>
    <recommendedName>
        <fullName evidence="14">C3H1-type domain-containing protein</fullName>
    </recommendedName>
</protein>
<dbReference type="PROSITE" id="PS50102">
    <property type="entry name" value="RRM"/>
    <property type="match status" value="1"/>
</dbReference>
<keyword evidence="2 7" id="KW-0863">Zinc-finger</keyword>
<feature type="region of interest" description="Disordered" evidence="9">
    <location>
        <begin position="373"/>
        <end position="404"/>
    </location>
</feature>
<dbReference type="Pfam" id="PF01480">
    <property type="entry name" value="PWI"/>
    <property type="match status" value="1"/>
</dbReference>
<evidence type="ECO:0000313" key="13">
    <source>
        <dbReference type="Proteomes" id="UP000218231"/>
    </source>
</evidence>
<dbReference type="EMBL" id="LIAE01009422">
    <property type="protein sequence ID" value="PAV69815.1"/>
    <property type="molecule type" value="Genomic_DNA"/>
</dbReference>
<evidence type="ECO:0008006" key="14">
    <source>
        <dbReference type="Google" id="ProtNLM"/>
    </source>
</evidence>
<dbReference type="PANTHER" id="PTHR14398:SF0">
    <property type="entry name" value="ZINC FINGER PROTEIN SWM"/>
    <property type="match status" value="1"/>
</dbReference>
<evidence type="ECO:0000256" key="8">
    <source>
        <dbReference type="SAM" id="Coils"/>
    </source>
</evidence>
<dbReference type="AlphaFoldDB" id="A0A2A2K7E3"/>
<name>A0A2A2K7E3_9BILA</name>
<dbReference type="InterPro" id="IPR000504">
    <property type="entry name" value="RRM_dom"/>
</dbReference>
<feature type="coiled-coil region" evidence="8">
    <location>
        <begin position="714"/>
        <end position="748"/>
    </location>
</feature>
<feature type="compositionally biased region" description="Low complexity" evidence="9">
    <location>
        <begin position="602"/>
        <end position="619"/>
    </location>
</feature>
<dbReference type="GO" id="GO:0008270">
    <property type="term" value="F:zinc ion binding"/>
    <property type="evidence" value="ECO:0007669"/>
    <property type="project" value="UniProtKB-KW"/>
</dbReference>
<evidence type="ECO:0000259" key="11">
    <source>
        <dbReference type="PROSITE" id="PS50103"/>
    </source>
</evidence>
<feature type="region of interest" description="Disordered" evidence="9">
    <location>
        <begin position="756"/>
        <end position="799"/>
    </location>
</feature>
<keyword evidence="4 6" id="KW-0694">RNA-binding</keyword>
<dbReference type="GO" id="GO:0003723">
    <property type="term" value="F:RNA binding"/>
    <property type="evidence" value="ECO:0007669"/>
    <property type="project" value="UniProtKB-UniRule"/>
</dbReference>
<gene>
    <name evidence="12" type="ORF">WR25_26061</name>
</gene>
<feature type="compositionally biased region" description="Basic and acidic residues" evidence="9">
    <location>
        <begin position="88"/>
        <end position="137"/>
    </location>
</feature>
<feature type="domain" description="RRM" evidence="10">
    <location>
        <begin position="521"/>
        <end position="594"/>
    </location>
</feature>
<evidence type="ECO:0000256" key="1">
    <source>
        <dbReference type="ARBA" id="ARBA00022723"/>
    </source>
</evidence>
<feature type="compositionally biased region" description="Basic and acidic residues" evidence="9">
    <location>
        <begin position="166"/>
        <end position="200"/>
    </location>
</feature>
<feature type="compositionally biased region" description="Gly residues" evidence="9">
    <location>
        <begin position="476"/>
        <end position="486"/>
    </location>
</feature>
<dbReference type="PANTHER" id="PTHR14398">
    <property type="entry name" value="RNA RECOGNITION RRM/RNP DOMAIN"/>
    <property type="match status" value="1"/>
</dbReference>
<evidence type="ECO:0000256" key="9">
    <source>
        <dbReference type="SAM" id="MobiDB-lite"/>
    </source>
</evidence>
<dbReference type="Gene3D" id="3.30.70.330">
    <property type="match status" value="1"/>
</dbReference>
<evidence type="ECO:0000256" key="2">
    <source>
        <dbReference type="ARBA" id="ARBA00022771"/>
    </source>
</evidence>
<evidence type="ECO:0000256" key="4">
    <source>
        <dbReference type="ARBA" id="ARBA00022884"/>
    </source>
</evidence>
<evidence type="ECO:0000256" key="6">
    <source>
        <dbReference type="PROSITE-ProRule" id="PRU00176"/>
    </source>
</evidence>
<sequence length="924" mass="99812">MIIEQTEHLVEWLIKELTPICDAEPAALAKYVLALLKKPDKTDEELKDFSLGQLEVFLQAGTKKFVDKMFQAIKDKSYIPEPAPLEIEEPKSQVKPEPESPTKKPAEPRRQAASQRGRDKENDTKASSSRDVKDMKPTADSAEISTRRRGGVTQPVSSTSQANSAAKEERTERIDRPGRNDRADRVERAPLRRGAEERRTGTGTGIGGDNVDAASADRPERTIRKRISPPPGAEPKKDVPVRGSNYSMGRRRSRSPRAERRGPGVRAAGGRSRPSPERAHRRRSRSRSRSPRSRSPREERRRRRCKNYDEQGFCLRGDQCPYDHGPDPVVVDDSALGNIVKLPGVKGLPANFSVPPPGYNPMNPPPPGVEQPPNAYAASSQAGGIGEGYNPETPGLNASGNPNYSVPPPPLPVHMNAGPWRGAGYSVPTTANAVVGYDPSGGIPIDPSSAPPHSSAQGQTGTIPTHYGRGQQQNPMGGGGGGGPIRGRGRGRGRGGYMTRGGAHSVGGQGGANGNAASDGRTLQVKKIPPDQNNIAKLNEHFAQFGNIVNMQIRFGDPETALITYATRHEATAAYKSPTPVFNNRFIKVFFYQQPESVPVPGEQSKAGGSSSQAADAQGTTPVPGVAQQPAEKQKVATVKESKFVNPAVKEKRQKAVIAKTQLKKEKPAYGLLLELQKRNVALLQKLIESQKTVVAKVRAAKDEKAKSAALKLVKDIQDRIKTCKAEVDKSTAELKEKKALIEELQTAIVEAKPGGTTVKSESGVEGEDGDGEKTSIAGKGSLKRAAGDSSDEDDLLEPKRKPGKLIVRGFDAKDEQELIEHLEKFGDLRDFDIIPGSKPTASVVTFKRYEAAERALIEGRTFTSSAGNKRNAIILNMDWYSPEAAAEGNAVVPDKERAADQQLNANQLLASIPKSEESDEEVL</sequence>
<organism evidence="12 13">
    <name type="scientific">Diploscapter pachys</name>
    <dbReference type="NCBI Taxonomy" id="2018661"/>
    <lineage>
        <taxon>Eukaryota</taxon>
        <taxon>Metazoa</taxon>
        <taxon>Ecdysozoa</taxon>
        <taxon>Nematoda</taxon>
        <taxon>Chromadorea</taxon>
        <taxon>Rhabditida</taxon>
        <taxon>Rhabditina</taxon>
        <taxon>Rhabditomorpha</taxon>
        <taxon>Rhabditoidea</taxon>
        <taxon>Rhabditidae</taxon>
        <taxon>Diploscapter</taxon>
    </lineage>
</organism>
<dbReference type="Pfam" id="PF00642">
    <property type="entry name" value="zf-CCCH"/>
    <property type="match status" value="1"/>
</dbReference>
<feature type="compositionally biased region" description="Low complexity" evidence="9">
    <location>
        <begin position="264"/>
        <end position="273"/>
    </location>
</feature>
<dbReference type="InterPro" id="IPR012677">
    <property type="entry name" value="Nucleotide-bd_a/b_plait_sf"/>
</dbReference>